<accession>A0ABT0U945</accession>
<organism evidence="2 3">
    <name type="scientific">Aporhodopirellula aestuarii</name>
    <dbReference type="NCBI Taxonomy" id="2950107"/>
    <lineage>
        <taxon>Bacteria</taxon>
        <taxon>Pseudomonadati</taxon>
        <taxon>Planctomycetota</taxon>
        <taxon>Planctomycetia</taxon>
        <taxon>Pirellulales</taxon>
        <taxon>Pirellulaceae</taxon>
        <taxon>Aporhodopirellula</taxon>
    </lineage>
</organism>
<dbReference type="Proteomes" id="UP001202961">
    <property type="component" value="Unassembled WGS sequence"/>
</dbReference>
<reference evidence="2 3" key="1">
    <citation type="journal article" date="2022" name="Syst. Appl. Microbiol.">
        <title>Rhodopirellula aestuarii sp. nov., a novel member of the genus Rhodopirellula isolated from brackish sediments collected in the Tagus River estuary, Portugal.</title>
        <authorList>
            <person name="Vitorino I.R."/>
            <person name="Klimek D."/>
            <person name="Calusinska M."/>
            <person name="Lobo-da-Cunha A."/>
            <person name="Vasconcelos V."/>
            <person name="Lage O.M."/>
        </authorList>
    </citation>
    <scope>NUCLEOTIDE SEQUENCE [LARGE SCALE GENOMIC DNA]</scope>
    <source>
        <strain evidence="2 3">ICT_H3.1</strain>
    </source>
</reference>
<gene>
    <name evidence="2" type="ORF">NB063_22215</name>
</gene>
<dbReference type="RefSeq" id="WP_250931080.1">
    <property type="nucleotide sequence ID" value="NZ_JAMQBK010000060.1"/>
</dbReference>
<keyword evidence="1" id="KW-0472">Membrane</keyword>
<keyword evidence="1" id="KW-0812">Transmembrane</keyword>
<evidence type="ECO:0000256" key="1">
    <source>
        <dbReference type="SAM" id="Phobius"/>
    </source>
</evidence>
<evidence type="ECO:0000313" key="2">
    <source>
        <dbReference type="EMBL" id="MCM2373337.1"/>
    </source>
</evidence>
<name>A0ABT0U945_9BACT</name>
<evidence type="ECO:0000313" key="3">
    <source>
        <dbReference type="Proteomes" id="UP001202961"/>
    </source>
</evidence>
<protein>
    <submittedName>
        <fullName evidence="2">Uncharacterized protein</fullName>
    </submittedName>
</protein>
<proteinExistence type="predicted"/>
<keyword evidence="3" id="KW-1185">Reference proteome</keyword>
<feature type="transmembrane region" description="Helical" evidence="1">
    <location>
        <begin position="109"/>
        <end position="128"/>
    </location>
</feature>
<keyword evidence="1" id="KW-1133">Transmembrane helix</keyword>
<sequence length="138" mass="15116">MVSPVRELRFSFAELFSWTSLCPARRAPCLRVIVAWGNINRCSGSFQWIPMLLPYGTEAPVYHYPVADAGASIRVFSVSGIVVGFWEILQFVFDCSVRWFTFGDGGSRVFDFGVVVCAAFGLGVWFSGAVGGMQAPEG</sequence>
<dbReference type="EMBL" id="JAMQBK010000060">
    <property type="protein sequence ID" value="MCM2373337.1"/>
    <property type="molecule type" value="Genomic_DNA"/>
</dbReference>
<feature type="transmembrane region" description="Helical" evidence="1">
    <location>
        <begin position="71"/>
        <end position="89"/>
    </location>
</feature>
<comment type="caution">
    <text evidence="2">The sequence shown here is derived from an EMBL/GenBank/DDBJ whole genome shotgun (WGS) entry which is preliminary data.</text>
</comment>